<dbReference type="SUPFAM" id="SSF52821">
    <property type="entry name" value="Rhodanese/Cell cycle control phosphatase"/>
    <property type="match status" value="2"/>
</dbReference>
<feature type="domain" description="Rhodanese" evidence="7">
    <location>
        <begin position="172"/>
        <end position="285"/>
    </location>
</feature>
<accession>A0AA41YR98</accession>
<evidence type="ECO:0000313" key="8">
    <source>
        <dbReference type="EMBL" id="MCW6506699.1"/>
    </source>
</evidence>
<dbReference type="SMART" id="SM00450">
    <property type="entry name" value="RHOD"/>
    <property type="match status" value="2"/>
</dbReference>
<evidence type="ECO:0000256" key="4">
    <source>
        <dbReference type="ARBA" id="ARBA00022737"/>
    </source>
</evidence>
<dbReference type="InterPro" id="IPR036873">
    <property type="entry name" value="Rhodanese-like_dom_sf"/>
</dbReference>
<comment type="subcellular location">
    <subcellularLocation>
        <location evidence="1">Cytoplasm</location>
    </subcellularLocation>
</comment>
<dbReference type="FunFam" id="3.40.250.10:FF:000001">
    <property type="entry name" value="Sulfurtransferase"/>
    <property type="match status" value="1"/>
</dbReference>
<dbReference type="RefSeq" id="WP_282583049.1">
    <property type="nucleotide sequence ID" value="NZ_JAMOIM010000001.1"/>
</dbReference>
<reference evidence="8" key="1">
    <citation type="submission" date="2022-05" db="EMBL/GenBank/DDBJ databases">
        <authorList>
            <person name="Pankratov T."/>
        </authorList>
    </citation>
    <scope>NUCLEOTIDE SEQUENCE</scope>
    <source>
        <strain evidence="8">BP6-180914</strain>
    </source>
</reference>
<name>A0AA41YR98_9HYPH</name>
<dbReference type="InterPro" id="IPR001763">
    <property type="entry name" value="Rhodanese-like_dom"/>
</dbReference>
<evidence type="ECO:0000256" key="3">
    <source>
        <dbReference type="ARBA" id="ARBA00022679"/>
    </source>
</evidence>
<evidence type="ECO:0000259" key="7">
    <source>
        <dbReference type="PROSITE" id="PS50206"/>
    </source>
</evidence>
<dbReference type="Proteomes" id="UP001165667">
    <property type="component" value="Unassembled WGS sequence"/>
</dbReference>
<dbReference type="EMBL" id="JAMOIM010000001">
    <property type="protein sequence ID" value="MCW6506699.1"/>
    <property type="molecule type" value="Genomic_DNA"/>
</dbReference>
<dbReference type="PROSITE" id="PS00380">
    <property type="entry name" value="RHODANESE_1"/>
    <property type="match status" value="1"/>
</dbReference>
<keyword evidence="2" id="KW-0963">Cytoplasm</keyword>
<proteinExistence type="predicted"/>
<dbReference type="NCBIfam" id="NF008557">
    <property type="entry name" value="PRK11493.1"/>
    <property type="match status" value="1"/>
</dbReference>
<evidence type="ECO:0000256" key="5">
    <source>
        <dbReference type="ARBA" id="ARBA00051793"/>
    </source>
</evidence>
<dbReference type="GO" id="GO:0004792">
    <property type="term" value="F:thiosulfate-cyanide sulfurtransferase activity"/>
    <property type="evidence" value="ECO:0007669"/>
    <property type="project" value="InterPro"/>
</dbReference>
<dbReference type="CDD" id="cd01448">
    <property type="entry name" value="TST_Repeat_1"/>
    <property type="match status" value="1"/>
</dbReference>
<gene>
    <name evidence="8" type="primary">sseA</name>
    <name evidence="8" type="ORF">M8523_01530</name>
</gene>
<dbReference type="PANTHER" id="PTHR11364:SF27">
    <property type="entry name" value="SULFURTRANSFERASE"/>
    <property type="match status" value="1"/>
</dbReference>
<keyword evidence="3 6" id="KW-0808">Transferase</keyword>
<evidence type="ECO:0000256" key="2">
    <source>
        <dbReference type="ARBA" id="ARBA00022490"/>
    </source>
</evidence>
<keyword evidence="9" id="KW-1185">Reference proteome</keyword>
<evidence type="ECO:0000313" key="9">
    <source>
        <dbReference type="Proteomes" id="UP001165667"/>
    </source>
</evidence>
<dbReference type="Gene3D" id="3.40.250.10">
    <property type="entry name" value="Rhodanese-like domain"/>
    <property type="match status" value="2"/>
</dbReference>
<dbReference type="AlphaFoldDB" id="A0AA41YR98"/>
<dbReference type="GO" id="GO:0005737">
    <property type="term" value="C:cytoplasm"/>
    <property type="evidence" value="ECO:0007669"/>
    <property type="project" value="UniProtKB-SubCell"/>
</dbReference>
<dbReference type="InterPro" id="IPR001307">
    <property type="entry name" value="Thiosulphate_STrfase_CS"/>
</dbReference>
<dbReference type="FunFam" id="3.40.250.10:FF:000015">
    <property type="entry name" value="Sulfurtransferase"/>
    <property type="match status" value="1"/>
</dbReference>
<dbReference type="InterPro" id="IPR045078">
    <property type="entry name" value="TST/MPST-like"/>
</dbReference>
<sequence length="288" mass="30180">MVDTRPNDALASPFVTTDWLAARIADPHLVVIDGSWYLPTQNRDGRQDFENGHIPGAVFFDVDGLSDASSGLPHMLLDPESFGRAVGALGIPSDATLIVYDGMGLFSAPRVWWTLRIFGARDVRLLDGGMPKWKAEGRPIEAGAARRPPASFTAHQQEGAVADFAAVRHALETGAARVVDARPAARFKGEAPEPRPGVRAGHMPGSLNVPFSDLIADGSLKSQAALRSAFADAGIDLSEPVIATCGSGVSAAILVLALATLGKADAALYDGSWAEYGSRSDVPVVTGA</sequence>
<protein>
    <recommendedName>
        <fullName evidence="6">Sulfurtransferase</fullName>
    </recommendedName>
</protein>
<dbReference type="Pfam" id="PF00581">
    <property type="entry name" value="Rhodanese"/>
    <property type="match status" value="2"/>
</dbReference>
<organism evidence="8 9">
    <name type="scientific">Lichenifustis flavocetrariae</name>
    <dbReference type="NCBI Taxonomy" id="2949735"/>
    <lineage>
        <taxon>Bacteria</taxon>
        <taxon>Pseudomonadati</taxon>
        <taxon>Pseudomonadota</taxon>
        <taxon>Alphaproteobacteria</taxon>
        <taxon>Hyphomicrobiales</taxon>
        <taxon>Lichenihabitantaceae</taxon>
        <taxon>Lichenifustis</taxon>
    </lineage>
</organism>
<comment type="caution">
    <text evidence="8">The sequence shown here is derived from an EMBL/GenBank/DDBJ whole genome shotgun (WGS) entry which is preliminary data.</text>
</comment>
<dbReference type="GO" id="GO:0016784">
    <property type="term" value="F:3-mercaptopyruvate sulfurtransferase activity"/>
    <property type="evidence" value="ECO:0007669"/>
    <property type="project" value="UniProtKB-EC"/>
</dbReference>
<evidence type="ECO:0000256" key="1">
    <source>
        <dbReference type="ARBA" id="ARBA00004496"/>
    </source>
</evidence>
<dbReference type="PROSITE" id="PS50206">
    <property type="entry name" value="RHODANESE_3"/>
    <property type="match status" value="2"/>
</dbReference>
<dbReference type="CDD" id="cd01449">
    <property type="entry name" value="TST_Repeat_2"/>
    <property type="match status" value="1"/>
</dbReference>
<feature type="domain" description="Rhodanese" evidence="7">
    <location>
        <begin position="25"/>
        <end position="142"/>
    </location>
</feature>
<keyword evidence="4" id="KW-0677">Repeat</keyword>
<comment type="catalytic activity">
    <reaction evidence="5">
        <text>2-oxo-3-sulfanylpropanoate + [thioredoxin]-dithiol = [thioredoxin]-disulfide + hydrogen sulfide + pyruvate + H(+)</text>
        <dbReference type="Rhea" id="RHEA:21740"/>
        <dbReference type="Rhea" id="RHEA-COMP:10698"/>
        <dbReference type="Rhea" id="RHEA-COMP:10700"/>
        <dbReference type="ChEBI" id="CHEBI:15361"/>
        <dbReference type="ChEBI" id="CHEBI:15378"/>
        <dbReference type="ChEBI" id="CHEBI:29919"/>
        <dbReference type="ChEBI" id="CHEBI:29950"/>
        <dbReference type="ChEBI" id="CHEBI:50058"/>
        <dbReference type="ChEBI" id="CHEBI:57678"/>
        <dbReference type="EC" id="2.8.1.2"/>
    </reaction>
    <physiologicalReaction direction="left-to-right" evidence="5">
        <dbReference type="Rhea" id="RHEA:21741"/>
    </physiologicalReaction>
</comment>
<dbReference type="PROSITE" id="PS00683">
    <property type="entry name" value="RHODANESE_2"/>
    <property type="match status" value="1"/>
</dbReference>
<dbReference type="PANTHER" id="PTHR11364">
    <property type="entry name" value="THIOSULFATE SULFERTANSFERASE"/>
    <property type="match status" value="1"/>
</dbReference>
<evidence type="ECO:0000256" key="6">
    <source>
        <dbReference type="RuleBase" id="RU000507"/>
    </source>
</evidence>